<dbReference type="InterPro" id="IPR022472">
    <property type="entry name" value="VPLPA-CTERM"/>
</dbReference>
<gene>
    <name evidence="3" type="ORF">MAA8898_02530</name>
</gene>
<keyword evidence="1" id="KW-1133">Transmembrane helix</keyword>
<dbReference type="EMBL" id="FXYF01000006">
    <property type="protein sequence ID" value="SMX42136.1"/>
    <property type="molecule type" value="Genomic_DNA"/>
</dbReference>
<keyword evidence="1" id="KW-0472">Membrane</keyword>
<feature type="chain" id="PRO_5013008937" description="VPLPA-CTERM protein sorting domain protein" evidence="2">
    <location>
        <begin position="30"/>
        <end position="217"/>
    </location>
</feature>
<keyword evidence="2" id="KW-0732">Signal</keyword>
<evidence type="ECO:0000313" key="3">
    <source>
        <dbReference type="EMBL" id="SMX42136.1"/>
    </source>
</evidence>
<feature type="signal peptide" evidence="2">
    <location>
        <begin position="1"/>
        <end position="29"/>
    </location>
</feature>
<evidence type="ECO:0000313" key="4">
    <source>
        <dbReference type="Proteomes" id="UP000207598"/>
    </source>
</evidence>
<feature type="transmembrane region" description="Helical" evidence="1">
    <location>
        <begin position="191"/>
        <end position="211"/>
    </location>
</feature>
<evidence type="ECO:0000256" key="2">
    <source>
        <dbReference type="SAM" id="SignalP"/>
    </source>
</evidence>
<dbReference type="AlphaFoldDB" id="A0A238KJA1"/>
<dbReference type="Proteomes" id="UP000207598">
    <property type="component" value="Unassembled WGS sequence"/>
</dbReference>
<dbReference type="NCBIfam" id="TIGR03370">
    <property type="entry name" value="VPLPA-CTERM"/>
    <property type="match status" value="1"/>
</dbReference>
<keyword evidence="1" id="KW-0812">Transmembrane</keyword>
<sequence length="217" mass="21645">MSNGGNQVSVRRFAGAVFGLLLAASTASAAVVQVGSVAGLTQGPYTLETFDDLALVPGVTASSSGALTLANLGYAPSFPSGTTGLTTATFPRAITFTFASAVSSVGMFFGNDDTCCSGAFSAVLDIFGVGGALGSISVAANMNDAVDQFIGFVSDELVTSVSIRYGSGTDVSLYTVVDDLYFNAAPPPSPVPVPAGLPLLLAALGGLGLAARRRKAA</sequence>
<evidence type="ECO:0000256" key="1">
    <source>
        <dbReference type="SAM" id="Phobius"/>
    </source>
</evidence>
<evidence type="ECO:0008006" key="5">
    <source>
        <dbReference type="Google" id="ProtNLM"/>
    </source>
</evidence>
<name>A0A238KJA1_9RHOB</name>
<proteinExistence type="predicted"/>
<accession>A0A238KJA1</accession>
<keyword evidence="4" id="KW-1185">Reference proteome</keyword>
<protein>
    <recommendedName>
        <fullName evidence="5">VPLPA-CTERM protein sorting domain protein</fullName>
    </recommendedName>
</protein>
<reference evidence="3 4" key="1">
    <citation type="submission" date="2017-05" db="EMBL/GenBank/DDBJ databases">
        <authorList>
            <person name="Song R."/>
            <person name="Chenine A.L."/>
            <person name="Ruprecht R.M."/>
        </authorList>
    </citation>
    <scope>NUCLEOTIDE SEQUENCE [LARGE SCALE GENOMIC DNA]</scope>
    <source>
        <strain evidence="3 4">CECT 8898</strain>
    </source>
</reference>
<organism evidence="3 4">
    <name type="scientific">Maliponia aquimaris</name>
    <dbReference type="NCBI Taxonomy" id="1673631"/>
    <lineage>
        <taxon>Bacteria</taxon>
        <taxon>Pseudomonadati</taxon>
        <taxon>Pseudomonadota</taxon>
        <taxon>Alphaproteobacteria</taxon>
        <taxon>Rhodobacterales</taxon>
        <taxon>Paracoccaceae</taxon>
        <taxon>Maliponia</taxon>
    </lineage>
</organism>